<dbReference type="InterPro" id="IPR029063">
    <property type="entry name" value="SAM-dependent_MTases_sf"/>
</dbReference>
<dbReference type="Pfam" id="PF05971">
    <property type="entry name" value="Methyltransf_10"/>
    <property type="match status" value="1"/>
</dbReference>
<evidence type="ECO:0000256" key="4">
    <source>
        <dbReference type="ARBA" id="ARBA00022679"/>
    </source>
</evidence>
<comment type="similarity">
    <text evidence="6">Belongs to the methyltransferase superfamily. METTL16/RlmF family.</text>
</comment>
<keyword evidence="5 6" id="KW-0949">S-adenosyl-L-methionine</keyword>
<dbReference type="CDD" id="cd02440">
    <property type="entry name" value="AdoMet_MTases"/>
    <property type="match status" value="1"/>
</dbReference>
<dbReference type="EC" id="2.1.1.181" evidence="6"/>
<name>A0A4U7N590_9RHOB</name>
<dbReference type="Proteomes" id="UP000306575">
    <property type="component" value="Unassembled WGS sequence"/>
</dbReference>
<dbReference type="GO" id="GO:0052907">
    <property type="term" value="F:23S rRNA (adenine(1618)-N(6))-methyltransferase activity"/>
    <property type="evidence" value="ECO:0007669"/>
    <property type="project" value="UniProtKB-EC"/>
</dbReference>
<sequence length="348" mass="39406">MDQPSRGQGACPASGFTIRASGPKSRKPSCERRLQNSNESVPMATKSKLHPRNQHSEGYDFERLMAQMPDLEAFMTRNPAGQNTIDFKDVNAIRMLNRALLKAHYEVDFWDIPAGYLCPPIPGRVDYIHYLADLLAESNNQEIPRGHHIKALDIGTGASLVYPLTGQSEYGWHFTGVDIDAGAIKSAKQICDRNKLAITLRRQSKRENIFRGVIQPNDVFHLTMCNPPFHGSIEKARKGTQRKWANLGKGRSTNLNFGGQSDELWCPGGEIKFIARMVEQSMEFADQCLWFTSLVSKKDNLQPLSRILKRAGVTDYKVVEMAQGQKTSRFIAWTYKKKNQRSLFMKRN</sequence>
<keyword evidence="4 6" id="KW-0808">Transferase</keyword>
<feature type="region of interest" description="Disordered" evidence="7">
    <location>
        <begin position="1"/>
        <end position="54"/>
    </location>
</feature>
<proteinExistence type="inferred from homology"/>
<dbReference type="PIRSF" id="PIRSF029038">
    <property type="entry name" value="Mtase_YbiN_prd"/>
    <property type="match status" value="1"/>
</dbReference>
<dbReference type="GO" id="GO:0005737">
    <property type="term" value="C:cytoplasm"/>
    <property type="evidence" value="ECO:0007669"/>
    <property type="project" value="UniProtKB-SubCell"/>
</dbReference>
<dbReference type="NCBIfam" id="NF008725">
    <property type="entry name" value="PRK11727.1"/>
    <property type="match status" value="1"/>
</dbReference>
<dbReference type="InterPro" id="IPR016909">
    <property type="entry name" value="rRNA_lsu_MeTfrase_F"/>
</dbReference>
<comment type="subcellular location">
    <subcellularLocation>
        <location evidence="6">Cytoplasm</location>
    </subcellularLocation>
</comment>
<comment type="function">
    <text evidence="6">Specifically methylates the adenine in position 1618 of 23S rRNA.</text>
</comment>
<dbReference type="OrthoDB" id="1115728at2"/>
<accession>A0A4U7N590</accession>
<gene>
    <name evidence="6 8" type="primary">rlmF</name>
    <name evidence="8" type="ORF">FAP39_07635</name>
</gene>
<evidence type="ECO:0000256" key="2">
    <source>
        <dbReference type="ARBA" id="ARBA00022552"/>
    </source>
</evidence>
<dbReference type="Gene3D" id="3.40.50.150">
    <property type="entry name" value="Vaccinia Virus protein VP39"/>
    <property type="match status" value="1"/>
</dbReference>
<evidence type="ECO:0000313" key="9">
    <source>
        <dbReference type="Proteomes" id="UP000306575"/>
    </source>
</evidence>
<dbReference type="PANTHER" id="PTHR13393">
    <property type="entry name" value="SAM-DEPENDENT METHYLTRANSFERASE"/>
    <property type="match status" value="1"/>
</dbReference>
<dbReference type="HAMAP" id="MF_01848">
    <property type="entry name" value="23SrRNA_methyltr_F"/>
    <property type="match status" value="1"/>
</dbReference>
<dbReference type="SUPFAM" id="SSF53335">
    <property type="entry name" value="S-adenosyl-L-methionine-dependent methyltransferases"/>
    <property type="match status" value="1"/>
</dbReference>
<dbReference type="AlphaFoldDB" id="A0A4U7N590"/>
<dbReference type="GO" id="GO:0070475">
    <property type="term" value="P:rRNA base methylation"/>
    <property type="evidence" value="ECO:0007669"/>
    <property type="project" value="TreeGrafter"/>
</dbReference>
<evidence type="ECO:0000256" key="1">
    <source>
        <dbReference type="ARBA" id="ARBA00022490"/>
    </source>
</evidence>
<evidence type="ECO:0000256" key="5">
    <source>
        <dbReference type="ARBA" id="ARBA00022691"/>
    </source>
</evidence>
<organism evidence="8 9">
    <name type="scientific">Shimia litoralis</name>
    <dbReference type="NCBI Taxonomy" id="420403"/>
    <lineage>
        <taxon>Bacteria</taxon>
        <taxon>Pseudomonadati</taxon>
        <taxon>Pseudomonadota</taxon>
        <taxon>Alphaproteobacteria</taxon>
        <taxon>Rhodobacterales</taxon>
        <taxon>Roseobacteraceae</taxon>
    </lineage>
</organism>
<evidence type="ECO:0000313" key="8">
    <source>
        <dbReference type="EMBL" id="TKZ20979.1"/>
    </source>
</evidence>
<dbReference type="PANTHER" id="PTHR13393:SF0">
    <property type="entry name" value="RNA N6-ADENOSINE-METHYLTRANSFERASE METTL16"/>
    <property type="match status" value="1"/>
</dbReference>
<keyword evidence="1 6" id="KW-0963">Cytoplasm</keyword>
<comment type="caution">
    <text evidence="8">The sequence shown here is derived from an EMBL/GenBank/DDBJ whole genome shotgun (WGS) entry which is preliminary data.</text>
</comment>
<comment type="catalytic activity">
    <reaction evidence="6">
        <text>adenosine(1618) in 23S rRNA + S-adenosyl-L-methionine = N(6)-methyladenosine(1618) in 23S rRNA + S-adenosyl-L-homocysteine + H(+)</text>
        <dbReference type="Rhea" id="RHEA:16497"/>
        <dbReference type="Rhea" id="RHEA-COMP:10229"/>
        <dbReference type="Rhea" id="RHEA-COMP:10231"/>
        <dbReference type="ChEBI" id="CHEBI:15378"/>
        <dbReference type="ChEBI" id="CHEBI:57856"/>
        <dbReference type="ChEBI" id="CHEBI:59789"/>
        <dbReference type="ChEBI" id="CHEBI:74411"/>
        <dbReference type="ChEBI" id="CHEBI:74449"/>
        <dbReference type="EC" id="2.1.1.181"/>
    </reaction>
</comment>
<evidence type="ECO:0000256" key="7">
    <source>
        <dbReference type="SAM" id="MobiDB-lite"/>
    </source>
</evidence>
<dbReference type="EMBL" id="SULI01000007">
    <property type="protein sequence ID" value="TKZ20979.1"/>
    <property type="molecule type" value="Genomic_DNA"/>
</dbReference>
<keyword evidence="9" id="KW-1185">Reference proteome</keyword>
<evidence type="ECO:0000256" key="6">
    <source>
        <dbReference type="HAMAP-Rule" id="MF_01848"/>
    </source>
</evidence>
<evidence type="ECO:0000256" key="3">
    <source>
        <dbReference type="ARBA" id="ARBA00022603"/>
    </source>
</evidence>
<keyword evidence="2 6" id="KW-0698">rRNA processing</keyword>
<protein>
    <recommendedName>
        <fullName evidence="6">Ribosomal RNA large subunit methyltransferase F</fullName>
        <ecNumber evidence="6">2.1.1.181</ecNumber>
    </recommendedName>
    <alternativeName>
        <fullName evidence="6">23S rRNA mA1618 methyltransferase</fullName>
    </alternativeName>
    <alternativeName>
        <fullName evidence="6">rRNA adenine N-6-methyltransferase</fullName>
    </alternativeName>
</protein>
<reference evidence="8 9" key="1">
    <citation type="submission" date="2019-04" db="EMBL/GenBank/DDBJ databases">
        <title>Genome sequence of Pelagicola litoralis CL-ES2.</title>
        <authorList>
            <person name="Cao J."/>
        </authorList>
    </citation>
    <scope>NUCLEOTIDE SEQUENCE [LARGE SCALE GENOMIC DNA]</scope>
    <source>
        <strain evidence="8 9">CL-ES2</strain>
    </source>
</reference>
<keyword evidence="3 6" id="KW-0489">Methyltransferase</keyword>
<dbReference type="InterPro" id="IPR010286">
    <property type="entry name" value="METTL16/RlmF"/>
</dbReference>